<keyword evidence="4 6" id="KW-1133">Transmembrane helix</keyword>
<organism evidence="8 9">
    <name type="scientific">Pararobbsia alpina</name>
    <dbReference type="NCBI Taxonomy" id="621374"/>
    <lineage>
        <taxon>Bacteria</taxon>
        <taxon>Pseudomonadati</taxon>
        <taxon>Pseudomonadota</taxon>
        <taxon>Betaproteobacteria</taxon>
        <taxon>Burkholderiales</taxon>
        <taxon>Burkholderiaceae</taxon>
        <taxon>Pararobbsia</taxon>
    </lineage>
</organism>
<evidence type="ECO:0000313" key="8">
    <source>
        <dbReference type="EMBL" id="CAB3780572.1"/>
    </source>
</evidence>
<feature type="transmembrane region" description="Helical" evidence="6">
    <location>
        <begin position="153"/>
        <end position="172"/>
    </location>
</feature>
<evidence type="ECO:0000256" key="1">
    <source>
        <dbReference type="ARBA" id="ARBA00004651"/>
    </source>
</evidence>
<dbReference type="InterPro" id="IPR036259">
    <property type="entry name" value="MFS_trans_sf"/>
</dbReference>
<keyword evidence="9" id="KW-1185">Reference proteome</keyword>
<dbReference type="Pfam" id="PF07690">
    <property type="entry name" value="MFS_1"/>
    <property type="match status" value="1"/>
</dbReference>
<dbReference type="PANTHER" id="PTHR43124:SF3">
    <property type="entry name" value="CHLORAMPHENICOL EFFLUX PUMP RV0191"/>
    <property type="match status" value="1"/>
</dbReference>
<accession>A0A6S7B4Z1</accession>
<evidence type="ECO:0000256" key="4">
    <source>
        <dbReference type="ARBA" id="ARBA00022989"/>
    </source>
</evidence>
<feature type="transmembrane region" description="Helical" evidence="6">
    <location>
        <begin position="358"/>
        <end position="379"/>
    </location>
</feature>
<dbReference type="RefSeq" id="WP_246257016.1">
    <property type="nucleotide sequence ID" value="NZ_CADIKM010000003.1"/>
</dbReference>
<reference evidence="8 9" key="1">
    <citation type="submission" date="2020-04" db="EMBL/GenBank/DDBJ databases">
        <authorList>
            <person name="De Canck E."/>
        </authorList>
    </citation>
    <scope>NUCLEOTIDE SEQUENCE [LARGE SCALE GENOMIC DNA]</scope>
    <source>
        <strain evidence="8 9">LMG 28138</strain>
    </source>
</reference>
<dbReference type="Proteomes" id="UP000494115">
    <property type="component" value="Unassembled WGS sequence"/>
</dbReference>
<evidence type="ECO:0000313" key="9">
    <source>
        <dbReference type="Proteomes" id="UP000494115"/>
    </source>
</evidence>
<feature type="domain" description="Major facilitator superfamily (MFS) profile" evidence="7">
    <location>
        <begin position="25"/>
        <end position="412"/>
    </location>
</feature>
<dbReference type="EMBL" id="CADIKM010000003">
    <property type="protein sequence ID" value="CAB3780572.1"/>
    <property type="molecule type" value="Genomic_DNA"/>
</dbReference>
<feature type="transmembrane region" description="Helical" evidence="6">
    <location>
        <begin position="297"/>
        <end position="320"/>
    </location>
</feature>
<protein>
    <submittedName>
        <fullName evidence="8">Sialic acid transporter NanT</fullName>
    </submittedName>
</protein>
<evidence type="ECO:0000256" key="3">
    <source>
        <dbReference type="ARBA" id="ARBA00022692"/>
    </source>
</evidence>
<feature type="transmembrane region" description="Helical" evidence="6">
    <location>
        <begin position="385"/>
        <end position="407"/>
    </location>
</feature>
<gene>
    <name evidence="8" type="primary">nanT_2</name>
    <name evidence="8" type="ORF">LMG28138_01073</name>
</gene>
<evidence type="ECO:0000256" key="2">
    <source>
        <dbReference type="ARBA" id="ARBA00022475"/>
    </source>
</evidence>
<evidence type="ECO:0000256" key="5">
    <source>
        <dbReference type="ARBA" id="ARBA00023136"/>
    </source>
</evidence>
<feature type="transmembrane region" description="Helical" evidence="6">
    <location>
        <begin position="20"/>
        <end position="40"/>
    </location>
</feature>
<feature type="transmembrane region" description="Helical" evidence="6">
    <location>
        <begin position="184"/>
        <end position="204"/>
    </location>
</feature>
<feature type="transmembrane region" description="Helical" evidence="6">
    <location>
        <begin position="66"/>
        <end position="89"/>
    </location>
</feature>
<feature type="transmembrane region" description="Helical" evidence="6">
    <location>
        <begin position="232"/>
        <end position="252"/>
    </location>
</feature>
<evidence type="ECO:0000259" key="7">
    <source>
        <dbReference type="PROSITE" id="PS50850"/>
    </source>
</evidence>
<dbReference type="InterPro" id="IPR020846">
    <property type="entry name" value="MFS_dom"/>
</dbReference>
<evidence type="ECO:0000256" key="6">
    <source>
        <dbReference type="SAM" id="Phobius"/>
    </source>
</evidence>
<dbReference type="InterPro" id="IPR050189">
    <property type="entry name" value="MFS_Efflux_Transporters"/>
</dbReference>
<feature type="transmembrane region" description="Helical" evidence="6">
    <location>
        <begin position="96"/>
        <end position="115"/>
    </location>
</feature>
<feature type="transmembrane region" description="Helical" evidence="6">
    <location>
        <begin position="272"/>
        <end position="290"/>
    </location>
</feature>
<proteinExistence type="predicted"/>
<keyword evidence="3 6" id="KW-0812">Transmembrane</keyword>
<dbReference type="InterPro" id="IPR011701">
    <property type="entry name" value="MFS"/>
</dbReference>
<comment type="subcellular location">
    <subcellularLocation>
        <location evidence="1">Cell membrane</location>
        <topology evidence="1">Multi-pass membrane protein</topology>
    </subcellularLocation>
</comment>
<sequence>MNSPAYRSASASGVPAASRAAYSGLAAVMMFAVLLASYSINAMDRQIFPLLAADVRHEFGFGLADIGLLSTIFTLGMAVAGVPTGFLLARLSRKSATIIGIAIFSIGTILTTSAHGFADMLLFRAATGIGEAMQLTVIIGIGTSYFTRFRSTAVGAVNFAFGVGAIIGPVAGGKLLAIHHAWRFPMIVFGALGFVAILVILIAVRKGFSETLALENTQVQTQAAPTLWNRNTILLTVLSLIGGLIIYGYLGMYPTFLREHLGFTPALTGRVMGAYGLGVFASIAGGWVGDRFSARKVLFVCFLIAAALGYGLFHAATTLLEQSVLSFFWGLVVSGTIYVNLAGYHIRSVSGHLNSKASGVFVSSLYGSAAVAGYTIGWLATHAGWSAAGLTQISLTACAGALISLALQPSRMALRARRATPLSAADPA</sequence>
<dbReference type="SUPFAM" id="SSF103473">
    <property type="entry name" value="MFS general substrate transporter"/>
    <property type="match status" value="1"/>
</dbReference>
<keyword evidence="2" id="KW-1003">Cell membrane</keyword>
<feature type="transmembrane region" description="Helical" evidence="6">
    <location>
        <begin position="326"/>
        <end position="346"/>
    </location>
</feature>
<dbReference type="Gene3D" id="1.20.1250.20">
    <property type="entry name" value="MFS general substrate transporter like domains"/>
    <property type="match status" value="2"/>
</dbReference>
<feature type="transmembrane region" description="Helical" evidence="6">
    <location>
        <begin position="121"/>
        <end position="141"/>
    </location>
</feature>
<name>A0A6S7B4Z1_9BURK</name>
<keyword evidence="5 6" id="KW-0472">Membrane</keyword>
<dbReference type="PANTHER" id="PTHR43124">
    <property type="entry name" value="PURINE EFFLUX PUMP PBUE"/>
    <property type="match status" value="1"/>
</dbReference>
<dbReference type="GO" id="GO:0005886">
    <property type="term" value="C:plasma membrane"/>
    <property type="evidence" value="ECO:0007669"/>
    <property type="project" value="UniProtKB-SubCell"/>
</dbReference>
<dbReference type="GO" id="GO:0022857">
    <property type="term" value="F:transmembrane transporter activity"/>
    <property type="evidence" value="ECO:0007669"/>
    <property type="project" value="InterPro"/>
</dbReference>
<dbReference type="AlphaFoldDB" id="A0A6S7B4Z1"/>
<dbReference type="PROSITE" id="PS50850">
    <property type="entry name" value="MFS"/>
    <property type="match status" value="1"/>
</dbReference>